<sequence length="280" mass="29839">MTDSQTTTAGTPAAATHRRPFASLYSGNIRAVVARGLLAAKSSTWGVMVSGFVEPVLYLLAMGIGLGSMIGAVDGPGGHTVSYAAYIAPALLAVSAMNGAVYDSTWNVFFKMNFAKLYEGMLNTSLGPLDVAIGEISLALLRGGIYAAGFTVVMAALGLITSPWAVLLLVPAAVLIAFGFASFGMGITSFMKTFQHMDWINFVMLPMFLFSATFYPITVYPHWVQVVVEIMPLWHGVELLRGISAGVFTAAMLGHLAYYVGMIIVGMVLTTTRLKALFLK</sequence>
<feature type="transmembrane region" description="Helical" evidence="6">
    <location>
        <begin position="139"/>
        <end position="160"/>
    </location>
</feature>
<evidence type="ECO:0000256" key="5">
    <source>
        <dbReference type="ARBA" id="ARBA00023251"/>
    </source>
</evidence>
<keyword evidence="4 6" id="KW-0472">Membrane</keyword>
<dbReference type="InterPro" id="IPR013525">
    <property type="entry name" value="ABC2_TM"/>
</dbReference>
<keyword evidence="6" id="KW-0813">Transport</keyword>
<keyword evidence="3 6" id="KW-1133">Transmembrane helix</keyword>
<dbReference type="PROSITE" id="PS51012">
    <property type="entry name" value="ABC_TM2"/>
    <property type="match status" value="1"/>
</dbReference>
<evidence type="ECO:0000313" key="9">
    <source>
        <dbReference type="Proteomes" id="UP000539111"/>
    </source>
</evidence>
<dbReference type="InterPro" id="IPR051784">
    <property type="entry name" value="Nod_factor_ABC_transporter"/>
</dbReference>
<keyword evidence="6" id="KW-1003">Cell membrane</keyword>
<keyword evidence="5" id="KW-0046">Antibiotic resistance</keyword>
<protein>
    <recommendedName>
        <fullName evidence="6">Transport permease protein</fullName>
    </recommendedName>
</protein>
<dbReference type="InterPro" id="IPR000412">
    <property type="entry name" value="ABC_2_transport"/>
</dbReference>
<feature type="transmembrane region" description="Helical" evidence="6">
    <location>
        <begin position="83"/>
        <end position="102"/>
    </location>
</feature>
<evidence type="ECO:0000313" key="8">
    <source>
        <dbReference type="EMBL" id="NYI65843.1"/>
    </source>
</evidence>
<feature type="transmembrane region" description="Helical" evidence="6">
    <location>
        <begin position="243"/>
        <end position="270"/>
    </location>
</feature>
<feature type="transmembrane region" description="Helical" evidence="6">
    <location>
        <begin position="199"/>
        <end position="223"/>
    </location>
</feature>
<dbReference type="PRINTS" id="PR00164">
    <property type="entry name" value="ABC2TRNSPORT"/>
</dbReference>
<dbReference type="Proteomes" id="UP000539111">
    <property type="component" value="Unassembled WGS sequence"/>
</dbReference>
<dbReference type="InterPro" id="IPR047817">
    <property type="entry name" value="ABC2_TM_bact-type"/>
</dbReference>
<name>A0A7Z0D0U1_9MICO</name>
<dbReference type="GO" id="GO:0046677">
    <property type="term" value="P:response to antibiotic"/>
    <property type="evidence" value="ECO:0007669"/>
    <property type="project" value="UniProtKB-KW"/>
</dbReference>
<dbReference type="PANTHER" id="PTHR43229">
    <property type="entry name" value="NODULATION PROTEIN J"/>
    <property type="match status" value="1"/>
</dbReference>
<evidence type="ECO:0000259" key="7">
    <source>
        <dbReference type="PROSITE" id="PS51012"/>
    </source>
</evidence>
<proteinExistence type="inferred from homology"/>
<dbReference type="EMBL" id="JACBZP010000001">
    <property type="protein sequence ID" value="NYI65843.1"/>
    <property type="molecule type" value="Genomic_DNA"/>
</dbReference>
<feature type="transmembrane region" description="Helical" evidence="6">
    <location>
        <begin position="45"/>
        <end position="71"/>
    </location>
</feature>
<evidence type="ECO:0000256" key="4">
    <source>
        <dbReference type="ARBA" id="ARBA00023136"/>
    </source>
</evidence>
<dbReference type="GO" id="GO:0043190">
    <property type="term" value="C:ATP-binding cassette (ABC) transporter complex"/>
    <property type="evidence" value="ECO:0007669"/>
    <property type="project" value="InterPro"/>
</dbReference>
<accession>A0A7Z0D0U1</accession>
<comment type="similarity">
    <text evidence="6">Belongs to the ABC-2 integral membrane protein family.</text>
</comment>
<organism evidence="8 9">
    <name type="scientific">Spelaeicoccus albus</name>
    <dbReference type="NCBI Taxonomy" id="1280376"/>
    <lineage>
        <taxon>Bacteria</taxon>
        <taxon>Bacillati</taxon>
        <taxon>Actinomycetota</taxon>
        <taxon>Actinomycetes</taxon>
        <taxon>Micrococcales</taxon>
        <taxon>Brevibacteriaceae</taxon>
        <taxon>Spelaeicoccus</taxon>
    </lineage>
</organism>
<evidence type="ECO:0000256" key="6">
    <source>
        <dbReference type="RuleBase" id="RU361157"/>
    </source>
</evidence>
<dbReference type="PANTHER" id="PTHR43229:SF2">
    <property type="entry name" value="NODULATION PROTEIN J"/>
    <property type="match status" value="1"/>
</dbReference>
<reference evidence="8 9" key="1">
    <citation type="submission" date="2020-07" db="EMBL/GenBank/DDBJ databases">
        <title>Sequencing the genomes of 1000 actinobacteria strains.</title>
        <authorList>
            <person name="Klenk H.-P."/>
        </authorList>
    </citation>
    <scope>NUCLEOTIDE SEQUENCE [LARGE SCALE GENOMIC DNA]</scope>
    <source>
        <strain evidence="8 9">DSM 26341</strain>
    </source>
</reference>
<dbReference type="PIRSF" id="PIRSF006648">
    <property type="entry name" value="DrrB"/>
    <property type="match status" value="1"/>
</dbReference>
<gene>
    <name evidence="8" type="ORF">BJY26_000149</name>
</gene>
<feature type="transmembrane region" description="Helical" evidence="6">
    <location>
        <begin position="166"/>
        <end position="187"/>
    </location>
</feature>
<keyword evidence="9" id="KW-1185">Reference proteome</keyword>
<feature type="domain" description="ABC transmembrane type-2" evidence="7">
    <location>
        <begin position="46"/>
        <end position="277"/>
    </location>
</feature>
<evidence type="ECO:0000256" key="1">
    <source>
        <dbReference type="ARBA" id="ARBA00004141"/>
    </source>
</evidence>
<dbReference type="Pfam" id="PF01061">
    <property type="entry name" value="ABC2_membrane"/>
    <property type="match status" value="1"/>
</dbReference>
<keyword evidence="2 6" id="KW-0812">Transmembrane</keyword>
<comment type="caution">
    <text evidence="8">The sequence shown here is derived from an EMBL/GenBank/DDBJ whole genome shotgun (WGS) entry which is preliminary data.</text>
</comment>
<evidence type="ECO:0000256" key="3">
    <source>
        <dbReference type="ARBA" id="ARBA00022989"/>
    </source>
</evidence>
<dbReference type="AlphaFoldDB" id="A0A7Z0D0U1"/>
<dbReference type="GO" id="GO:0140359">
    <property type="term" value="F:ABC-type transporter activity"/>
    <property type="evidence" value="ECO:0007669"/>
    <property type="project" value="InterPro"/>
</dbReference>
<evidence type="ECO:0000256" key="2">
    <source>
        <dbReference type="ARBA" id="ARBA00022692"/>
    </source>
</evidence>
<comment type="subcellular location">
    <subcellularLocation>
        <location evidence="6">Cell membrane</location>
        <topology evidence="6">Multi-pass membrane protein</topology>
    </subcellularLocation>
    <subcellularLocation>
        <location evidence="1">Membrane</location>
        <topology evidence="1">Multi-pass membrane protein</topology>
    </subcellularLocation>
</comment>
<dbReference type="RefSeq" id="WP_179424827.1">
    <property type="nucleotide sequence ID" value="NZ_JACBZP010000001.1"/>
</dbReference>